<accession>A0A5D4NWF4</accession>
<organism evidence="2 3">
    <name type="scientific">Rossellomorea vietnamensis</name>
    <dbReference type="NCBI Taxonomy" id="218284"/>
    <lineage>
        <taxon>Bacteria</taxon>
        <taxon>Bacillati</taxon>
        <taxon>Bacillota</taxon>
        <taxon>Bacilli</taxon>
        <taxon>Bacillales</taxon>
        <taxon>Bacillaceae</taxon>
        <taxon>Rossellomorea</taxon>
    </lineage>
</organism>
<reference evidence="2 3" key="1">
    <citation type="submission" date="2019-08" db="EMBL/GenBank/DDBJ databases">
        <title>Bacillus genomes from the desert of Cuatro Cienegas, Coahuila.</title>
        <authorList>
            <person name="Olmedo-Alvarez G."/>
        </authorList>
    </citation>
    <scope>NUCLEOTIDE SEQUENCE [LARGE SCALE GENOMIC DNA]</scope>
    <source>
        <strain evidence="2 3">CH34_1T</strain>
    </source>
</reference>
<dbReference type="OrthoDB" id="2455375at2"/>
<feature type="transmembrane region" description="Helical" evidence="1">
    <location>
        <begin position="12"/>
        <end position="30"/>
    </location>
</feature>
<dbReference type="AlphaFoldDB" id="A0A5D4NWF4"/>
<evidence type="ECO:0000313" key="2">
    <source>
        <dbReference type="EMBL" id="TYS18041.1"/>
    </source>
</evidence>
<feature type="transmembrane region" description="Helical" evidence="1">
    <location>
        <begin position="69"/>
        <end position="91"/>
    </location>
</feature>
<feature type="transmembrane region" description="Helical" evidence="1">
    <location>
        <begin position="36"/>
        <end position="62"/>
    </location>
</feature>
<gene>
    <name evidence="2" type="ORF">FZC78_09440</name>
</gene>
<comment type="caution">
    <text evidence="2">The sequence shown here is derived from an EMBL/GenBank/DDBJ whole genome shotgun (WGS) entry which is preliminary data.</text>
</comment>
<name>A0A5D4NWF4_9BACI</name>
<dbReference type="RefSeq" id="WP_148939434.1">
    <property type="nucleotide sequence ID" value="NZ_VTEI01000003.1"/>
</dbReference>
<evidence type="ECO:0000313" key="3">
    <source>
        <dbReference type="Proteomes" id="UP000322267"/>
    </source>
</evidence>
<keyword evidence="1" id="KW-0472">Membrane</keyword>
<evidence type="ECO:0000256" key="1">
    <source>
        <dbReference type="SAM" id="Phobius"/>
    </source>
</evidence>
<proteinExistence type="predicted"/>
<protein>
    <submittedName>
        <fullName evidence="2">Uncharacterized protein</fullName>
    </submittedName>
</protein>
<keyword evidence="1" id="KW-0812">Transmembrane</keyword>
<dbReference type="Proteomes" id="UP000322267">
    <property type="component" value="Unassembled WGS sequence"/>
</dbReference>
<keyword evidence="1" id="KW-1133">Transmembrane helix</keyword>
<sequence>MKKYFIITQVVYVLFLMPWLLIFGLSFMSFDQGIVLANSLFVASIGIYPIVMIGCSLAAWILHRKKGRLAAILNGIPMLWVLGLSIPLLLINL</sequence>
<dbReference type="EMBL" id="VTEI01000003">
    <property type="protein sequence ID" value="TYS18041.1"/>
    <property type="molecule type" value="Genomic_DNA"/>
</dbReference>